<keyword evidence="3" id="KW-1185">Reference proteome</keyword>
<proteinExistence type="predicted"/>
<sequence length="598" mass="68479">MSSEPDKVLQDLLKLPFGPYLSETILNDKSKKRLLLGNLMLSYNDRPTGFDRTEFEDPFVPLNATYLPPIESGSRVLFRGVVSIPAVTHLSSTGIQYLNRDFKERVVGSVLNGIVRARKYSSFSLESVFGLKAKQKKLPDAEQYQVRVLIQGFMRSTASFMRSDVVPDGLLFDTANAARTCYRTFEVVSMDVETYKLSRTFLFRHHTLRTMRDILKSYTSGVPTHKRTPQWFIEHYLRGFAYPPHRRWNRINSIEDAESSDESPNGMDEVSSSRPANAKTHRPRHLRIVHKNEVWSIFASHSEWIFSLVQNHKDLKGEVHGYGWESFRANVPRLRVTATSDKETNGKWGLRDEQEEGGHVCETCPVVNIPAPAPKPKSKSQPTTTTAKKRKRRTKSPPAPPSPKRHHSIVASSSKGRDDSRFDEHLDNIYDSDFSQVSTSSNHSSSKTAALGSFPLHGLLQHLPPEIFTPPTLPANMLWQCPVGGGTCSYVINMCRLSVDNLGLVRMRVPNDSIDYLLNNDWKYNDEQVMTIFYEIVNAHWEVHLRELDIRYMRGGDASSFQWIHPWRQKPWPTKKWRQKQRRAQQSALAMKRESPEV</sequence>
<reference evidence="2" key="1">
    <citation type="submission" date="2022-01" db="EMBL/GenBank/DDBJ databases">
        <title>Comparative genomics reveals a dynamic genome evolution in the ectomycorrhizal milk-cap (Lactarius) mushrooms.</title>
        <authorList>
            <consortium name="DOE Joint Genome Institute"/>
            <person name="Lebreton A."/>
            <person name="Tang N."/>
            <person name="Kuo A."/>
            <person name="LaButti K."/>
            <person name="Drula E."/>
            <person name="Barry K."/>
            <person name="Clum A."/>
            <person name="Lipzen A."/>
            <person name="Mousain D."/>
            <person name="Ng V."/>
            <person name="Wang R."/>
            <person name="Wang X."/>
            <person name="Dai Y."/>
            <person name="Henrissat B."/>
            <person name="Grigoriev I.V."/>
            <person name="Guerin-Laguette A."/>
            <person name="Yu F."/>
            <person name="Martin F.M."/>
        </authorList>
    </citation>
    <scope>NUCLEOTIDE SEQUENCE</scope>
    <source>
        <strain evidence="2">QP</strain>
    </source>
</reference>
<dbReference type="EMBL" id="JAKELL010000007">
    <property type="protein sequence ID" value="KAH8997293.1"/>
    <property type="molecule type" value="Genomic_DNA"/>
</dbReference>
<gene>
    <name evidence="2" type="ORF">EDB92DRAFT_1941926</name>
</gene>
<feature type="region of interest" description="Disordered" evidence="1">
    <location>
        <begin position="256"/>
        <end position="284"/>
    </location>
</feature>
<dbReference type="Proteomes" id="UP001201163">
    <property type="component" value="Unassembled WGS sequence"/>
</dbReference>
<evidence type="ECO:0000256" key="1">
    <source>
        <dbReference type="SAM" id="MobiDB-lite"/>
    </source>
</evidence>
<feature type="compositionally biased region" description="Basic and acidic residues" evidence="1">
    <location>
        <begin position="340"/>
        <end position="357"/>
    </location>
</feature>
<accession>A0AAD4LR63</accession>
<comment type="caution">
    <text evidence="2">The sequence shown here is derived from an EMBL/GenBank/DDBJ whole genome shotgun (WGS) entry which is preliminary data.</text>
</comment>
<name>A0AAD4LR63_9AGAM</name>
<feature type="region of interest" description="Disordered" evidence="1">
    <location>
        <begin position="574"/>
        <end position="598"/>
    </location>
</feature>
<evidence type="ECO:0000313" key="3">
    <source>
        <dbReference type="Proteomes" id="UP001201163"/>
    </source>
</evidence>
<evidence type="ECO:0000313" key="2">
    <source>
        <dbReference type="EMBL" id="KAH8997293.1"/>
    </source>
</evidence>
<dbReference type="AlphaFoldDB" id="A0AAD4LR63"/>
<protein>
    <submittedName>
        <fullName evidence="2">Uncharacterized protein</fullName>
    </submittedName>
</protein>
<feature type="region of interest" description="Disordered" evidence="1">
    <location>
        <begin position="338"/>
        <end position="357"/>
    </location>
</feature>
<feature type="compositionally biased region" description="Basic residues" evidence="1">
    <location>
        <begin position="574"/>
        <end position="583"/>
    </location>
</feature>
<organism evidence="2 3">
    <name type="scientific">Lactarius akahatsu</name>
    <dbReference type="NCBI Taxonomy" id="416441"/>
    <lineage>
        <taxon>Eukaryota</taxon>
        <taxon>Fungi</taxon>
        <taxon>Dikarya</taxon>
        <taxon>Basidiomycota</taxon>
        <taxon>Agaricomycotina</taxon>
        <taxon>Agaricomycetes</taxon>
        <taxon>Russulales</taxon>
        <taxon>Russulaceae</taxon>
        <taxon>Lactarius</taxon>
    </lineage>
</organism>
<feature type="region of interest" description="Disordered" evidence="1">
    <location>
        <begin position="364"/>
        <end position="423"/>
    </location>
</feature>